<sequence length="90" mass="10130">MSCDTGAIRNLDNVACKHLLFPFRGLSHSFAIQSFFLTHLLRQYASPIFGPAKLSLDFWLPTLLVTQRAPRADSVALHNTPSQHPIQKRT</sequence>
<evidence type="ECO:0000313" key="2">
    <source>
        <dbReference type="Proteomes" id="UP001620514"/>
    </source>
</evidence>
<comment type="caution">
    <text evidence="1">The sequence shown here is derived from an EMBL/GenBank/DDBJ whole genome shotgun (WGS) entry which is preliminary data.</text>
</comment>
<evidence type="ECO:0000313" key="1">
    <source>
        <dbReference type="EMBL" id="MFK4443816.1"/>
    </source>
</evidence>
<organism evidence="1 2">
    <name type="scientific">Caballeronia udeis</name>
    <dbReference type="NCBI Taxonomy" id="1232866"/>
    <lineage>
        <taxon>Bacteria</taxon>
        <taxon>Pseudomonadati</taxon>
        <taxon>Pseudomonadota</taxon>
        <taxon>Betaproteobacteria</taxon>
        <taxon>Burkholderiales</taxon>
        <taxon>Burkholderiaceae</taxon>
        <taxon>Caballeronia</taxon>
    </lineage>
</organism>
<protein>
    <submittedName>
        <fullName evidence="1">Uncharacterized protein</fullName>
    </submittedName>
</protein>
<proteinExistence type="predicted"/>
<name>A0ABW8MN13_9BURK</name>
<dbReference type="EMBL" id="JBIYDN010000011">
    <property type="protein sequence ID" value="MFK4443816.1"/>
    <property type="molecule type" value="Genomic_DNA"/>
</dbReference>
<dbReference type="Proteomes" id="UP001620514">
    <property type="component" value="Unassembled WGS sequence"/>
</dbReference>
<gene>
    <name evidence="1" type="ORF">ABH943_003838</name>
</gene>
<accession>A0ABW8MN13</accession>
<keyword evidence="2" id="KW-1185">Reference proteome</keyword>
<reference evidence="1 2" key="1">
    <citation type="submission" date="2024-10" db="EMBL/GenBank/DDBJ databases">
        <authorList>
            <person name="Deangelis K."/>
            <person name="Huntemann M."/>
            <person name="Clum A."/>
            <person name="Wang J."/>
            <person name="Palaniappan K."/>
            <person name="Ritter S."/>
            <person name="Chen I.-M."/>
            <person name="Stamatis D."/>
            <person name="Reddy T."/>
            <person name="O'Malley R."/>
            <person name="Daum C."/>
            <person name="Ng V."/>
            <person name="Ivanova N."/>
            <person name="Kyrpides N."/>
            <person name="Woyke T."/>
        </authorList>
    </citation>
    <scope>NUCLEOTIDE SEQUENCE [LARGE SCALE GENOMIC DNA]</scope>
    <source>
        <strain evidence="1 2">GAS97</strain>
    </source>
</reference>
<reference evidence="1 2" key="2">
    <citation type="submission" date="2024-11" db="EMBL/GenBank/DDBJ databases">
        <title>Using genomics to understand microbial adaptation to soil warming.</title>
        <authorList>
            <person name="Deangelis K.M. PhD."/>
        </authorList>
    </citation>
    <scope>NUCLEOTIDE SEQUENCE [LARGE SCALE GENOMIC DNA]</scope>
    <source>
        <strain evidence="1 2">GAS97</strain>
    </source>
</reference>